<name>A0A0D2LAI1_HYPSF</name>
<dbReference type="AlphaFoldDB" id="A0A0D2LAI1"/>
<keyword evidence="1" id="KW-0732">Signal</keyword>
<dbReference type="Proteomes" id="UP000054270">
    <property type="component" value="Unassembled WGS sequence"/>
</dbReference>
<dbReference type="EMBL" id="KN817538">
    <property type="protein sequence ID" value="KJA24197.1"/>
    <property type="molecule type" value="Genomic_DNA"/>
</dbReference>
<gene>
    <name evidence="2" type="ORF">HYPSUDRAFT_86167</name>
</gene>
<accession>A0A0D2LAI1</accession>
<keyword evidence="3" id="KW-1185">Reference proteome</keyword>
<evidence type="ECO:0000313" key="2">
    <source>
        <dbReference type="EMBL" id="KJA24197.1"/>
    </source>
</evidence>
<evidence type="ECO:0000313" key="3">
    <source>
        <dbReference type="Proteomes" id="UP000054270"/>
    </source>
</evidence>
<proteinExistence type="predicted"/>
<evidence type="ECO:0000256" key="1">
    <source>
        <dbReference type="SAM" id="SignalP"/>
    </source>
</evidence>
<sequence length="201" mass="21998">MRFSSFAVFVALQTLVSALPLYSGSSHISQRDIGQIEARAAPDYWPELVTRTNNAQWELSLRKHNFPEFHWGLYLHPVGATSGGTVCEAKSSRAHVPGVSHLLTTCFADTHDNSPVTLTPLGHVGTAAKKDQAVHLLSGVACQTPTENCVDYTLKGATLLHTHRLIDDAALAKMKTEFDENEAEIRKATAPHFTVVHHPKP</sequence>
<reference evidence="3" key="1">
    <citation type="submission" date="2014-04" db="EMBL/GenBank/DDBJ databases">
        <title>Evolutionary Origins and Diversification of the Mycorrhizal Mutualists.</title>
        <authorList>
            <consortium name="DOE Joint Genome Institute"/>
            <consortium name="Mycorrhizal Genomics Consortium"/>
            <person name="Kohler A."/>
            <person name="Kuo A."/>
            <person name="Nagy L.G."/>
            <person name="Floudas D."/>
            <person name="Copeland A."/>
            <person name="Barry K.W."/>
            <person name="Cichocki N."/>
            <person name="Veneault-Fourrey C."/>
            <person name="LaButti K."/>
            <person name="Lindquist E.A."/>
            <person name="Lipzen A."/>
            <person name="Lundell T."/>
            <person name="Morin E."/>
            <person name="Murat C."/>
            <person name="Riley R."/>
            <person name="Ohm R."/>
            <person name="Sun H."/>
            <person name="Tunlid A."/>
            <person name="Henrissat B."/>
            <person name="Grigoriev I.V."/>
            <person name="Hibbett D.S."/>
            <person name="Martin F."/>
        </authorList>
    </citation>
    <scope>NUCLEOTIDE SEQUENCE [LARGE SCALE GENOMIC DNA]</scope>
    <source>
        <strain evidence="3">FD-334 SS-4</strain>
    </source>
</reference>
<feature type="signal peptide" evidence="1">
    <location>
        <begin position="1"/>
        <end position="18"/>
    </location>
</feature>
<protein>
    <submittedName>
        <fullName evidence="2">Uncharacterized protein</fullName>
    </submittedName>
</protein>
<feature type="chain" id="PRO_5002257701" evidence="1">
    <location>
        <begin position="19"/>
        <end position="201"/>
    </location>
</feature>
<organism evidence="2 3">
    <name type="scientific">Hypholoma sublateritium (strain FD-334 SS-4)</name>
    <dbReference type="NCBI Taxonomy" id="945553"/>
    <lineage>
        <taxon>Eukaryota</taxon>
        <taxon>Fungi</taxon>
        <taxon>Dikarya</taxon>
        <taxon>Basidiomycota</taxon>
        <taxon>Agaricomycotina</taxon>
        <taxon>Agaricomycetes</taxon>
        <taxon>Agaricomycetidae</taxon>
        <taxon>Agaricales</taxon>
        <taxon>Agaricineae</taxon>
        <taxon>Strophariaceae</taxon>
        <taxon>Hypholoma</taxon>
    </lineage>
</organism>